<comment type="caution">
    <text evidence="2">The sequence shown here is derived from an EMBL/GenBank/DDBJ whole genome shotgun (WGS) entry which is preliminary data.</text>
</comment>
<accession>A0AA43Z860</accession>
<protein>
    <submittedName>
        <fullName evidence="2">Uncharacterized protein</fullName>
    </submittedName>
</protein>
<evidence type="ECO:0000313" key="2">
    <source>
        <dbReference type="EMBL" id="NHN78596.1"/>
    </source>
</evidence>
<reference evidence="2" key="1">
    <citation type="submission" date="2020-03" db="EMBL/GenBank/DDBJ databases">
        <title>Genome assembly of Azotobacter chroococcum W5.</title>
        <authorList>
            <person name="Kannepalli A."/>
        </authorList>
    </citation>
    <scope>NUCLEOTIDE SEQUENCE</scope>
    <source>
        <strain evidence="2">W5</strain>
    </source>
</reference>
<feature type="coiled-coil region" evidence="1">
    <location>
        <begin position="57"/>
        <end position="109"/>
    </location>
</feature>
<keyword evidence="1" id="KW-0175">Coiled coil</keyword>
<evidence type="ECO:0000313" key="3">
    <source>
        <dbReference type="Proteomes" id="UP000736384"/>
    </source>
</evidence>
<dbReference type="AlphaFoldDB" id="A0AA43Z860"/>
<organism evidence="2 3">
    <name type="scientific">Azotobacter chroococcum</name>
    <dbReference type="NCBI Taxonomy" id="353"/>
    <lineage>
        <taxon>Bacteria</taxon>
        <taxon>Pseudomonadati</taxon>
        <taxon>Pseudomonadota</taxon>
        <taxon>Gammaproteobacteria</taxon>
        <taxon>Pseudomonadales</taxon>
        <taxon>Pseudomonadaceae</taxon>
        <taxon>Azotobacter</taxon>
    </lineage>
</organism>
<sequence length="166" mass="17714">MELTPEQIAAIVGTTLGVGLAAATCYITGKAEGIRLGLQRGHRDGYGAALDQLEPELHETTRRLNSAERILAAAQAELGHVQDQRTRERRQAAEALEEATLRLDAAQGLNAGHSALLRQACTNLDLAAATWDAMTATRKARDARAVAEQLRELAAVLGPEQQEVAA</sequence>
<dbReference type="RefSeq" id="WP_165893277.1">
    <property type="nucleotide sequence ID" value="NZ_JAAPAP010000011.1"/>
</dbReference>
<dbReference type="Proteomes" id="UP000736384">
    <property type="component" value="Unassembled WGS sequence"/>
</dbReference>
<proteinExistence type="predicted"/>
<gene>
    <name evidence="2" type="ORF">HA520_15130</name>
</gene>
<name>A0AA43Z860_9GAMM</name>
<dbReference type="EMBL" id="JAAPAP010000011">
    <property type="protein sequence ID" value="NHN78596.1"/>
    <property type="molecule type" value="Genomic_DNA"/>
</dbReference>
<evidence type="ECO:0000256" key="1">
    <source>
        <dbReference type="SAM" id="Coils"/>
    </source>
</evidence>